<accession>A0A3Q3F022</accession>
<evidence type="ECO:0000313" key="1">
    <source>
        <dbReference type="Ensembl" id="ENSLBEP00000012944.1"/>
    </source>
</evidence>
<dbReference type="InterPro" id="IPR009057">
    <property type="entry name" value="Homeodomain-like_sf"/>
</dbReference>
<dbReference type="Ensembl" id="ENSLBET00000013628.1">
    <property type="protein sequence ID" value="ENSLBEP00000012944.1"/>
    <property type="gene ID" value="ENSLBEG00000009956.1"/>
</dbReference>
<dbReference type="SUPFAM" id="SSF46689">
    <property type="entry name" value="Homeodomain-like"/>
    <property type="match status" value="1"/>
</dbReference>
<dbReference type="GeneTree" id="ENSGT00940000177764"/>
<keyword evidence="2" id="KW-1185">Reference proteome</keyword>
<dbReference type="STRING" id="56723.ENSLBEP00000012944"/>
<protein>
    <recommendedName>
        <fullName evidence="3">Transposase Tc1-like domain-containing protein</fullName>
    </recommendedName>
</protein>
<dbReference type="Proteomes" id="UP000261660">
    <property type="component" value="Unplaced"/>
</dbReference>
<sequence length="144" mass="16493">MPCLTDLDRAPAIGLLHAGVLHNQVAAIFGVIPSTISKLKAKFHLTGDVRDRPRSGCPKKTTPLEDRFLTLSALRNRRRLSTQTIRNRLHAANLRSHWAARRSDMTASHHQACLRWCRQHLHWNLNMWRNVMLHQHSSSSQNIS</sequence>
<reference evidence="1" key="2">
    <citation type="submission" date="2025-09" db="UniProtKB">
        <authorList>
            <consortium name="Ensembl"/>
        </authorList>
    </citation>
    <scope>IDENTIFICATION</scope>
</reference>
<name>A0A3Q3F022_9LABR</name>
<reference evidence="1" key="1">
    <citation type="submission" date="2025-08" db="UniProtKB">
        <authorList>
            <consortium name="Ensembl"/>
        </authorList>
    </citation>
    <scope>IDENTIFICATION</scope>
</reference>
<dbReference type="InParanoid" id="A0A3Q3F022"/>
<proteinExistence type="predicted"/>
<evidence type="ECO:0000313" key="2">
    <source>
        <dbReference type="Proteomes" id="UP000261660"/>
    </source>
</evidence>
<dbReference type="AlphaFoldDB" id="A0A3Q3F022"/>
<organism evidence="1 2">
    <name type="scientific">Labrus bergylta</name>
    <name type="common">ballan wrasse</name>
    <dbReference type="NCBI Taxonomy" id="56723"/>
    <lineage>
        <taxon>Eukaryota</taxon>
        <taxon>Metazoa</taxon>
        <taxon>Chordata</taxon>
        <taxon>Craniata</taxon>
        <taxon>Vertebrata</taxon>
        <taxon>Euteleostomi</taxon>
        <taxon>Actinopterygii</taxon>
        <taxon>Neopterygii</taxon>
        <taxon>Teleostei</taxon>
        <taxon>Neoteleostei</taxon>
        <taxon>Acanthomorphata</taxon>
        <taxon>Eupercaria</taxon>
        <taxon>Labriformes</taxon>
        <taxon>Labridae</taxon>
        <taxon>Labrus</taxon>
    </lineage>
</organism>
<evidence type="ECO:0008006" key="3">
    <source>
        <dbReference type="Google" id="ProtNLM"/>
    </source>
</evidence>